<proteinExistence type="predicted"/>
<dbReference type="Proteomes" id="UP000198598">
    <property type="component" value="Unassembled WGS sequence"/>
</dbReference>
<evidence type="ECO:0000313" key="3">
    <source>
        <dbReference type="Proteomes" id="UP000198598"/>
    </source>
</evidence>
<protein>
    <submittedName>
        <fullName evidence="2">Uncharacterized protein</fullName>
    </submittedName>
</protein>
<accession>A0A1I2GF95</accession>
<sequence length="55" mass="5849">MIKTVKNFLHDLGIVDIWTGLCALISLVILFYLLSAIHGSGVVMNGAGIGGITEY</sequence>
<gene>
    <name evidence="2" type="ORF">SAMN05216167_13221</name>
</gene>
<dbReference type="AlphaFoldDB" id="A0A1I2GF95"/>
<keyword evidence="3" id="KW-1185">Reference proteome</keyword>
<keyword evidence="1" id="KW-1133">Transmembrane helix</keyword>
<evidence type="ECO:0000256" key="1">
    <source>
        <dbReference type="SAM" id="Phobius"/>
    </source>
</evidence>
<name>A0A1I2GF95_9BACT</name>
<dbReference type="EMBL" id="FOLQ01000032">
    <property type="protein sequence ID" value="SFF16474.1"/>
    <property type="molecule type" value="Genomic_DNA"/>
</dbReference>
<keyword evidence="1" id="KW-0812">Transmembrane</keyword>
<reference evidence="2 3" key="1">
    <citation type="submission" date="2016-10" db="EMBL/GenBank/DDBJ databases">
        <authorList>
            <person name="de Groot N.N."/>
        </authorList>
    </citation>
    <scope>NUCLEOTIDE SEQUENCE [LARGE SCALE GENOMIC DNA]</scope>
    <source>
        <strain evidence="2 3">DSM 26130</strain>
    </source>
</reference>
<organism evidence="2 3">
    <name type="scientific">Spirosoma endophyticum</name>
    <dbReference type="NCBI Taxonomy" id="662367"/>
    <lineage>
        <taxon>Bacteria</taxon>
        <taxon>Pseudomonadati</taxon>
        <taxon>Bacteroidota</taxon>
        <taxon>Cytophagia</taxon>
        <taxon>Cytophagales</taxon>
        <taxon>Cytophagaceae</taxon>
        <taxon>Spirosoma</taxon>
    </lineage>
</organism>
<keyword evidence="1" id="KW-0472">Membrane</keyword>
<evidence type="ECO:0000313" key="2">
    <source>
        <dbReference type="EMBL" id="SFF16474.1"/>
    </source>
</evidence>
<feature type="transmembrane region" description="Helical" evidence="1">
    <location>
        <begin position="12"/>
        <end position="34"/>
    </location>
</feature>